<sequence>MASSDEFPALQAHGLKATAIRGDGNCLFNAFSDQIYGDESHHKEIRARVVKEMRDHPEQYINFVPVNDGGGYRRNPKRKNVAPAPVSAMPSTAQINANFEAHLDRMQKNGTYGDNCEVIGFARAYNTDVVIYSHAASNFMIKASHDDVERPRAYIALHNYEHYSSVRNINGPFTGLPQIPNFVFGEGNPTPATRNTVIHDWMIKNVMAAMPDLANEEVIKSALIENHGNVNNAVSYLMEFQYSSNPSTPGSLSPSNSDGSISVQRESDGESDESDGPNKRQNRRKDRAMKGLPKRRNQQEETKLELDVIPTIELTQPDSEKANYVSTHIHQPTPLKAAHDLTKDNDSVVASDGDDEFKPEDSASEVSSRSPSVNPANPRPRAKIILNNNRKKTGGRVTKHASHTYQTPQSSSQSSQDSLYTKNPPGSNPKSRVTARQRKDDKKLAQKQAAKERKRSKSEGLQPEPSTSNTKHVSPPMEKVLCVGNMIVA</sequence>
<feature type="compositionally biased region" description="Basic and acidic residues" evidence="1">
    <location>
        <begin position="337"/>
        <end position="346"/>
    </location>
</feature>
<feature type="domain" description="OTU" evidence="2">
    <location>
        <begin position="15"/>
        <end position="169"/>
    </location>
</feature>
<dbReference type="PROSITE" id="PS50802">
    <property type="entry name" value="OTU"/>
    <property type="match status" value="1"/>
</dbReference>
<dbReference type="Pfam" id="PF02338">
    <property type="entry name" value="OTU"/>
    <property type="match status" value="1"/>
</dbReference>
<feature type="compositionally biased region" description="Low complexity" evidence="1">
    <location>
        <begin position="409"/>
        <end position="418"/>
    </location>
</feature>
<dbReference type="Proteomes" id="UP000315522">
    <property type="component" value="Unassembled WGS sequence"/>
</dbReference>
<dbReference type="InterPro" id="IPR050704">
    <property type="entry name" value="Peptidase_C85-like"/>
</dbReference>
<reference evidence="3 4" key="1">
    <citation type="submission" date="2018-05" db="EMBL/GenBank/DDBJ databases">
        <title>Genome sequencing and assembly of the regulated plant pathogen Lachnellula willkommii and related sister species for the development of diagnostic species identification markers.</title>
        <authorList>
            <person name="Giroux E."/>
            <person name="Bilodeau G."/>
        </authorList>
    </citation>
    <scope>NUCLEOTIDE SEQUENCE [LARGE SCALE GENOMIC DNA]</scope>
    <source>
        <strain evidence="3 4">CBS 172.35</strain>
    </source>
</reference>
<comment type="caution">
    <text evidence="3">The sequence shown here is derived from an EMBL/GenBank/DDBJ whole genome shotgun (WGS) entry which is preliminary data.</text>
</comment>
<gene>
    <name evidence="3" type="primary">OTUD3</name>
    <name evidence="3" type="ORF">LAWI1_G005050</name>
</gene>
<evidence type="ECO:0000313" key="4">
    <source>
        <dbReference type="Proteomes" id="UP000315522"/>
    </source>
</evidence>
<dbReference type="InterPro" id="IPR003323">
    <property type="entry name" value="OTU_dom"/>
</dbReference>
<dbReference type="PANTHER" id="PTHR12419:SF7">
    <property type="entry name" value="OTU DOMAIN-CONTAINING PROTEIN 3"/>
    <property type="match status" value="1"/>
</dbReference>
<evidence type="ECO:0000313" key="3">
    <source>
        <dbReference type="EMBL" id="TVY89845.1"/>
    </source>
</evidence>
<feature type="region of interest" description="Disordered" evidence="1">
    <location>
        <begin position="244"/>
        <end position="304"/>
    </location>
</feature>
<organism evidence="3 4">
    <name type="scientific">Lachnellula willkommii</name>
    <dbReference type="NCBI Taxonomy" id="215461"/>
    <lineage>
        <taxon>Eukaryota</taxon>
        <taxon>Fungi</taxon>
        <taxon>Dikarya</taxon>
        <taxon>Ascomycota</taxon>
        <taxon>Pezizomycotina</taxon>
        <taxon>Leotiomycetes</taxon>
        <taxon>Helotiales</taxon>
        <taxon>Lachnaceae</taxon>
        <taxon>Lachnellula</taxon>
    </lineage>
</organism>
<dbReference type="CDD" id="cd22756">
    <property type="entry name" value="OTU_OTUD3-like"/>
    <property type="match status" value="1"/>
</dbReference>
<keyword evidence="4" id="KW-1185">Reference proteome</keyword>
<dbReference type="EMBL" id="QGML01001075">
    <property type="protein sequence ID" value="TVY89845.1"/>
    <property type="molecule type" value="Genomic_DNA"/>
</dbReference>
<feature type="compositionally biased region" description="Basic residues" evidence="1">
    <location>
        <begin position="280"/>
        <end position="296"/>
    </location>
</feature>
<name>A0A559MA61_9HELO</name>
<feature type="region of interest" description="Disordered" evidence="1">
    <location>
        <begin position="335"/>
        <end position="477"/>
    </location>
</feature>
<accession>A0A559MA61</accession>
<dbReference type="CDD" id="cd14279">
    <property type="entry name" value="CUE"/>
    <property type="match status" value="1"/>
</dbReference>
<dbReference type="SUPFAM" id="SSF54001">
    <property type="entry name" value="Cysteine proteinases"/>
    <property type="match status" value="1"/>
</dbReference>
<proteinExistence type="predicted"/>
<evidence type="ECO:0000259" key="2">
    <source>
        <dbReference type="PROSITE" id="PS50802"/>
    </source>
</evidence>
<dbReference type="AlphaFoldDB" id="A0A559MA61"/>
<dbReference type="InterPro" id="IPR038765">
    <property type="entry name" value="Papain-like_cys_pep_sf"/>
</dbReference>
<dbReference type="GO" id="GO:0004843">
    <property type="term" value="F:cysteine-type deubiquitinase activity"/>
    <property type="evidence" value="ECO:0007669"/>
    <property type="project" value="TreeGrafter"/>
</dbReference>
<dbReference type="PANTHER" id="PTHR12419">
    <property type="entry name" value="OTU DOMAIN CONTAINING PROTEIN"/>
    <property type="match status" value="1"/>
</dbReference>
<feature type="compositionally biased region" description="Polar residues" evidence="1">
    <location>
        <begin position="244"/>
        <end position="264"/>
    </location>
</feature>
<dbReference type="GO" id="GO:0016579">
    <property type="term" value="P:protein deubiquitination"/>
    <property type="evidence" value="ECO:0007669"/>
    <property type="project" value="TreeGrafter"/>
</dbReference>
<feature type="compositionally biased region" description="Basic residues" evidence="1">
    <location>
        <begin position="389"/>
        <end position="402"/>
    </location>
</feature>
<dbReference type="Gene3D" id="3.90.70.80">
    <property type="match status" value="1"/>
</dbReference>
<protein>
    <submittedName>
        <fullName evidence="3">OTU domain-containing protein</fullName>
    </submittedName>
</protein>
<feature type="compositionally biased region" description="Polar residues" evidence="1">
    <location>
        <begin position="419"/>
        <end position="431"/>
    </location>
</feature>
<evidence type="ECO:0000256" key="1">
    <source>
        <dbReference type="SAM" id="MobiDB-lite"/>
    </source>
</evidence>